<gene>
    <name evidence="1" type="ORF">JOF33_002412</name>
</gene>
<dbReference type="RefSeq" id="WP_070520991.1">
    <property type="nucleotide sequence ID" value="NZ_CP047357.1"/>
</dbReference>
<sequence length="182" mass="19397">MAKTIVLHPFEGVEFPTPSGTGMVRFGDDLDAVAAVLGPDFTRTPGSSRITFDEPFVHVSIGDGGVEFIELAADEPGAAIELGGVDLARLDAIECARHLREVNGDADVNEDEAPASYVYAGIGVSVWQSHALQTALDELAAARAADEEPEEGIDFFEGEVELARHFEAIGLASRGYVQEYFA</sequence>
<evidence type="ECO:0000313" key="1">
    <source>
        <dbReference type="EMBL" id="MBP2333713.1"/>
    </source>
</evidence>
<comment type="caution">
    <text evidence="1">The sequence shown here is derived from an EMBL/GenBank/DDBJ whole genome shotgun (WGS) entry which is preliminary data.</text>
</comment>
<accession>A0ABS4UAY1</accession>
<proteinExistence type="predicted"/>
<protein>
    <submittedName>
        <fullName evidence="1">Uncharacterized protein</fullName>
    </submittedName>
</protein>
<organism evidence="1 2">
    <name type="scientific">Corynebacterium freneyi</name>
    <dbReference type="NCBI Taxonomy" id="134034"/>
    <lineage>
        <taxon>Bacteria</taxon>
        <taxon>Bacillati</taxon>
        <taxon>Actinomycetota</taxon>
        <taxon>Actinomycetes</taxon>
        <taxon>Mycobacteriales</taxon>
        <taxon>Corynebacteriaceae</taxon>
        <taxon>Corynebacterium</taxon>
    </lineage>
</organism>
<reference evidence="1 2" key="1">
    <citation type="submission" date="2021-03" db="EMBL/GenBank/DDBJ databases">
        <title>Sequencing the genomes of 1000 actinobacteria strains.</title>
        <authorList>
            <person name="Klenk H.-P."/>
        </authorList>
    </citation>
    <scope>NUCLEOTIDE SEQUENCE [LARGE SCALE GENOMIC DNA]</scope>
    <source>
        <strain evidence="1 2">DSM 44506</strain>
    </source>
</reference>
<name>A0ABS4UAY1_9CORY</name>
<dbReference type="EMBL" id="JAGINY010000001">
    <property type="protein sequence ID" value="MBP2333713.1"/>
    <property type="molecule type" value="Genomic_DNA"/>
</dbReference>
<dbReference type="Proteomes" id="UP001519305">
    <property type="component" value="Unassembled WGS sequence"/>
</dbReference>
<keyword evidence="2" id="KW-1185">Reference proteome</keyword>
<evidence type="ECO:0000313" key="2">
    <source>
        <dbReference type="Proteomes" id="UP001519305"/>
    </source>
</evidence>